<dbReference type="GO" id="GO:0000978">
    <property type="term" value="F:RNA polymerase II cis-regulatory region sequence-specific DNA binding"/>
    <property type="evidence" value="ECO:0007669"/>
    <property type="project" value="TreeGrafter"/>
</dbReference>
<dbReference type="InterPro" id="IPR013019">
    <property type="entry name" value="MAD_homology_MH1"/>
</dbReference>
<evidence type="ECO:0000256" key="2">
    <source>
        <dbReference type="ARBA" id="ARBA00023015"/>
    </source>
</evidence>
<dbReference type="InterPro" id="IPR003619">
    <property type="entry name" value="MAD_homology1_Dwarfin-type"/>
</dbReference>
<organism evidence="7 8">
    <name type="scientific">Parelaphostrongylus tenuis</name>
    <name type="common">Meningeal worm</name>
    <dbReference type="NCBI Taxonomy" id="148309"/>
    <lineage>
        <taxon>Eukaryota</taxon>
        <taxon>Metazoa</taxon>
        <taxon>Ecdysozoa</taxon>
        <taxon>Nematoda</taxon>
        <taxon>Chromadorea</taxon>
        <taxon>Rhabditida</taxon>
        <taxon>Rhabditina</taxon>
        <taxon>Rhabditomorpha</taxon>
        <taxon>Strongyloidea</taxon>
        <taxon>Metastrongylidae</taxon>
        <taxon>Parelaphostrongylus</taxon>
    </lineage>
</organism>
<protein>
    <submittedName>
        <fullName evidence="7">Mothers against decapentaplegic 4</fullName>
    </submittedName>
</protein>
<feature type="compositionally biased region" description="Polar residues" evidence="5">
    <location>
        <begin position="37"/>
        <end position="53"/>
    </location>
</feature>
<feature type="compositionally biased region" description="Low complexity" evidence="5">
    <location>
        <begin position="54"/>
        <end position="65"/>
    </location>
</feature>
<dbReference type="GO" id="GO:0000981">
    <property type="term" value="F:DNA-binding transcription factor activity, RNA polymerase II-specific"/>
    <property type="evidence" value="ECO:0007669"/>
    <property type="project" value="TreeGrafter"/>
</dbReference>
<dbReference type="Pfam" id="PF03165">
    <property type="entry name" value="MH1"/>
    <property type="match status" value="1"/>
</dbReference>
<name>A0AAD5MZR2_PARTN</name>
<comment type="subcellular location">
    <subcellularLocation>
        <location evidence="1">Nucleus</location>
    </subcellularLocation>
</comment>
<feature type="domain" description="MH1" evidence="6">
    <location>
        <begin position="92"/>
        <end position="219"/>
    </location>
</feature>
<keyword evidence="3" id="KW-0804">Transcription</keyword>
<dbReference type="AlphaFoldDB" id="A0AAD5MZR2"/>
<dbReference type="CDD" id="cd10492">
    <property type="entry name" value="MH1_SMAD_4"/>
    <property type="match status" value="1"/>
</dbReference>
<dbReference type="GO" id="GO:0051239">
    <property type="term" value="P:regulation of multicellular organismal process"/>
    <property type="evidence" value="ECO:0007669"/>
    <property type="project" value="UniProtKB-ARBA"/>
</dbReference>
<dbReference type="InterPro" id="IPR013790">
    <property type="entry name" value="Dwarfin"/>
</dbReference>
<comment type="caution">
    <text evidence="7">The sequence shown here is derived from an EMBL/GenBank/DDBJ whole genome shotgun (WGS) entry which is preliminary data.</text>
</comment>
<dbReference type="GO" id="GO:0030509">
    <property type="term" value="P:BMP signaling pathway"/>
    <property type="evidence" value="ECO:0007669"/>
    <property type="project" value="TreeGrafter"/>
</dbReference>
<dbReference type="GO" id="GO:0060395">
    <property type="term" value="P:SMAD protein signal transduction"/>
    <property type="evidence" value="ECO:0007669"/>
    <property type="project" value="TreeGrafter"/>
</dbReference>
<evidence type="ECO:0000256" key="4">
    <source>
        <dbReference type="ARBA" id="ARBA00023242"/>
    </source>
</evidence>
<dbReference type="PANTHER" id="PTHR13703">
    <property type="entry name" value="SMAD"/>
    <property type="match status" value="1"/>
</dbReference>
<dbReference type="PROSITE" id="PS51075">
    <property type="entry name" value="MH1"/>
    <property type="match status" value="1"/>
</dbReference>
<gene>
    <name evidence="7" type="primary">SMAD4_1</name>
    <name evidence="7" type="ORF">KIN20_017293</name>
</gene>
<evidence type="ECO:0000256" key="5">
    <source>
        <dbReference type="SAM" id="MobiDB-lite"/>
    </source>
</evidence>
<keyword evidence="2" id="KW-0805">Transcription regulation</keyword>
<evidence type="ECO:0000313" key="8">
    <source>
        <dbReference type="Proteomes" id="UP001196413"/>
    </source>
</evidence>
<dbReference type="GO" id="GO:0009653">
    <property type="term" value="P:anatomical structure morphogenesis"/>
    <property type="evidence" value="ECO:0007669"/>
    <property type="project" value="TreeGrafter"/>
</dbReference>
<dbReference type="Gene3D" id="3.90.520.10">
    <property type="entry name" value="SMAD MH1 domain"/>
    <property type="match status" value="1"/>
</dbReference>
<accession>A0AAD5MZR2</accession>
<dbReference type="EMBL" id="JAHQIW010003468">
    <property type="protein sequence ID" value="KAJ1358776.1"/>
    <property type="molecule type" value="Genomic_DNA"/>
</dbReference>
<dbReference type="GO" id="GO:0070411">
    <property type="term" value="F:I-SMAD binding"/>
    <property type="evidence" value="ECO:0007669"/>
    <property type="project" value="TreeGrafter"/>
</dbReference>
<dbReference type="SUPFAM" id="SSF56366">
    <property type="entry name" value="SMAD MH1 domain"/>
    <property type="match status" value="1"/>
</dbReference>
<dbReference type="PANTHER" id="PTHR13703:SF45">
    <property type="entry name" value="MOTHERS AGAINST DECAPENTAPLEGIC HOMOLOG"/>
    <property type="match status" value="1"/>
</dbReference>
<dbReference type="InterPro" id="IPR036578">
    <property type="entry name" value="SMAD_MH1_sf"/>
</dbReference>
<feature type="region of interest" description="Disordered" evidence="5">
    <location>
        <begin position="37"/>
        <end position="88"/>
    </location>
</feature>
<dbReference type="GO" id="GO:0030154">
    <property type="term" value="P:cell differentiation"/>
    <property type="evidence" value="ECO:0007669"/>
    <property type="project" value="TreeGrafter"/>
</dbReference>
<evidence type="ECO:0000256" key="3">
    <source>
        <dbReference type="ARBA" id="ARBA00023163"/>
    </source>
</evidence>
<evidence type="ECO:0000256" key="1">
    <source>
        <dbReference type="ARBA" id="ARBA00004123"/>
    </source>
</evidence>
<keyword evidence="8" id="KW-1185">Reference proteome</keyword>
<proteinExistence type="predicted"/>
<evidence type="ECO:0000259" key="6">
    <source>
        <dbReference type="PROSITE" id="PS51075"/>
    </source>
</evidence>
<reference evidence="7" key="1">
    <citation type="submission" date="2021-06" db="EMBL/GenBank/DDBJ databases">
        <title>Parelaphostrongylus tenuis whole genome reference sequence.</title>
        <authorList>
            <person name="Garwood T.J."/>
            <person name="Larsen P.A."/>
            <person name="Fountain-Jones N.M."/>
            <person name="Garbe J.R."/>
            <person name="Macchietto M.G."/>
            <person name="Kania S.A."/>
            <person name="Gerhold R.W."/>
            <person name="Richards J.E."/>
            <person name="Wolf T.M."/>
        </authorList>
    </citation>
    <scope>NUCLEOTIDE SEQUENCE</scope>
    <source>
        <strain evidence="7">MNPRO001-30</strain>
        <tissue evidence="7">Meninges</tissue>
    </source>
</reference>
<dbReference type="GO" id="GO:0071144">
    <property type="term" value="C:heteromeric SMAD protein complex"/>
    <property type="evidence" value="ECO:0007669"/>
    <property type="project" value="TreeGrafter"/>
</dbReference>
<sequence>MDEVVFEAVRQCNNGSISQTDPNVAHENAFDYISHQSTSRYSSPSGEQVTSLPFSDSTSFTSATSENARHRRKDSSEKNGSTTPLSRPCASDACTTIVAYLMQFNKSADEEFSRKAIESLTKKLRDKRDELDAFIACCGSEGKEADKCVTIARTLDGRLQVAGRKGFPHVVYARVFRWPDLHKNELRHLSICECAFDLKCDSVCVNPYHCERILNPTLNHFCNLDLNSLKLEQYSPSDGSDSDVERLTALYRDFHAKELGTLRCHLVSNNLLHYPLKHQMYSMLLT</sequence>
<evidence type="ECO:0000313" key="7">
    <source>
        <dbReference type="EMBL" id="KAJ1358776.1"/>
    </source>
</evidence>
<dbReference type="SMART" id="SM00523">
    <property type="entry name" value="DWA"/>
    <property type="match status" value="1"/>
</dbReference>
<dbReference type="Proteomes" id="UP001196413">
    <property type="component" value="Unassembled WGS sequence"/>
</dbReference>
<keyword evidence="4" id="KW-0539">Nucleus</keyword>